<dbReference type="AlphaFoldDB" id="A0A0V0QS65"/>
<keyword evidence="2" id="KW-1185">Reference proteome</keyword>
<evidence type="ECO:0000313" key="1">
    <source>
        <dbReference type="EMBL" id="KRX05155.1"/>
    </source>
</evidence>
<proteinExistence type="predicted"/>
<dbReference type="InParanoid" id="A0A0V0QS65"/>
<reference evidence="1 2" key="1">
    <citation type="journal article" date="2015" name="Sci. Rep.">
        <title>Genome of the facultative scuticociliatosis pathogen Pseudocohnilembus persalinus provides insight into its virulence through horizontal gene transfer.</title>
        <authorList>
            <person name="Xiong J."/>
            <person name="Wang G."/>
            <person name="Cheng J."/>
            <person name="Tian M."/>
            <person name="Pan X."/>
            <person name="Warren A."/>
            <person name="Jiang C."/>
            <person name="Yuan D."/>
            <person name="Miao W."/>
        </authorList>
    </citation>
    <scope>NUCLEOTIDE SEQUENCE [LARGE SCALE GENOMIC DNA]</scope>
    <source>
        <strain evidence="1">36N120E</strain>
    </source>
</reference>
<dbReference type="Proteomes" id="UP000054937">
    <property type="component" value="Unassembled WGS sequence"/>
</dbReference>
<organism evidence="1 2">
    <name type="scientific">Pseudocohnilembus persalinus</name>
    <name type="common">Ciliate</name>
    <dbReference type="NCBI Taxonomy" id="266149"/>
    <lineage>
        <taxon>Eukaryota</taxon>
        <taxon>Sar</taxon>
        <taxon>Alveolata</taxon>
        <taxon>Ciliophora</taxon>
        <taxon>Intramacronucleata</taxon>
        <taxon>Oligohymenophorea</taxon>
        <taxon>Scuticociliatia</taxon>
        <taxon>Philasterida</taxon>
        <taxon>Pseudocohnilembidae</taxon>
        <taxon>Pseudocohnilembus</taxon>
    </lineage>
</organism>
<protein>
    <recommendedName>
        <fullName evidence="3">Armadillo-type fold</fullName>
    </recommendedName>
</protein>
<gene>
    <name evidence="1" type="ORF">PPERSA_06789</name>
</gene>
<accession>A0A0V0QS65</accession>
<sequence>MFRAITKLSNISKNLSTKPAYFSYYSDQYVQPWNVTKRAYAELVDAIGSAHNCHMIGELLKENLMILTDYQLSYAINHIWNNNLELDEHFYGVILPIVKEYVKKFDRECNKSLYEITKYCGWMEVQDKGLWELLDKKLVDERLVRYIPLEELINVAHALAQNRSGSKQLFDTIEGQVIKHRLGLTPSMIHTATQAFQQYGEASPLVFKVLENPVNVDIASESKKLNE</sequence>
<name>A0A0V0QS65_PSEPJ</name>
<evidence type="ECO:0000313" key="2">
    <source>
        <dbReference type="Proteomes" id="UP000054937"/>
    </source>
</evidence>
<dbReference type="OrthoDB" id="290851at2759"/>
<comment type="caution">
    <text evidence="1">The sequence shown here is derived from an EMBL/GenBank/DDBJ whole genome shotgun (WGS) entry which is preliminary data.</text>
</comment>
<dbReference type="EMBL" id="LDAU01000110">
    <property type="protein sequence ID" value="KRX05155.1"/>
    <property type="molecule type" value="Genomic_DNA"/>
</dbReference>
<evidence type="ECO:0008006" key="3">
    <source>
        <dbReference type="Google" id="ProtNLM"/>
    </source>
</evidence>
<dbReference type="OMA" id="WDVNPFA"/>